<dbReference type="Gene3D" id="1.10.10.10">
    <property type="entry name" value="Winged helix-like DNA-binding domain superfamily/Winged helix DNA-binding domain"/>
    <property type="match status" value="1"/>
</dbReference>
<name>A0A3B0RU36_9ZZZZ</name>
<dbReference type="GO" id="GO:0003677">
    <property type="term" value="F:DNA binding"/>
    <property type="evidence" value="ECO:0007669"/>
    <property type="project" value="UniProtKB-KW"/>
</dbReference>
<dbReference type="Pfam" id="PF02082">
    <property type="entry name" value="Rrf2"/>
    <property type="match status" value="1"/>
</dbReference>
<dbReference type="InterPro" id="IPR036390">
    <property type="entry name" value="WH_DNA-bd_sf"/>
</dbReference>
<sequence length="145" mass="16088">MRLTTQTDYALRMLMYLATQDGSRTIDEIASAYDISRNHLMKVAQRLAANDFIISQRGRGGGLTLAREPAEINIGAVIRMMENTDQFVECQMGSSNGCIITPVCGLQHMIRDAVDAFLNHLDQFTLEDALASRAEFKGIFVETAI</sequence>
<dbReference type="InterPro" id="IPR036388">
    <property type="entry name" value="WH-like_DNA-bd_sf"/>
</dbReference>
<dbReference type="GO" id="GO:0003700">
    <property type="term" value="F:DNA-binding transcription factor activity"/>
    <property type="evidence" value="ECO:0007669"/>
    <property type="project" value="TreeGrafter"/>
</dbReference>
<dbReference type="PANTHER" id="PTHR33221:SF4">
    <property type="entry name" value="HTH-TYPE TRANSCRIPTIONAL REPRESSOR NSRR"/>
    <property type="match status" value="1"/>
</dbReference>
<protein>
    <submittedName>
        <fullName evidence="2">Nitrite-sensitive transcriptional repressor NsrR</fullName>
    </submittedName>
</protein>
<dbReference type="AlphaFoldDB" id="A0A3B0RU36"/>
<reference evidence="2" key="1">
    <citation type="submission" date="2018-06" db="EMBL/GenBank/DDBJ databases">
        <authorList>
            <person name="Zhirakovskaya E."/>
        </authorList>
    </citation>
    <scope>NUCLEOTIDE SEQUENCE</scope>
</reference>
<dbReference type="PROSITE" id="PS51197">
    <property type="entry name" value="HTH_RRF2_2"/>
    <property type="match status" value="1"/>
</dbReference>
<dbReference type="SUPFAM" id="SSF46785">
    <property type="entry name" value="Winged helix' DNA-binding domain"/>
    <property type="match status" value="1"/>
</dbReference>
<dbReference type="GO" id="GO:0005829">
    <property type="term" value="C:cytosol"/>
    <property type="evidence" value="ECO:0007669"/>
    <property type="project" value="TreeGrafter"/>
</dbReference>
<gene>
    <name evidence="2" type="ORF">MNBD_ALPHA04-65</name>
</gene>
<proteinExistence type="predicted"/>
<dbReference type="InterPro" id="IPR000944">
    <property type="entry name" value="Tscrpt_reg_Rrf2"/>
</dbReference>
<dbReference type="NCBIfam" id="TIGR00738">
    <property type="entry name" value="rrf2_super"/>
    <property type="match status" value="1"/>
</dbReference>
<dbReference type="EMBL" id="UOEF01000188">
    <property type="protein sequence ID" value="VAV94681.1"/>
    <property type="molecule type" value="Genomic_DNA"/>
</dbReference>
<evidence type="ECO:0000313" key="2">
    <source>
        <dbReference type="EMBL" id="VAV94681.1"/>
    </source>
</evidence>
<accession>A0A3B0RU36</accession>
<dbReference type="PANTHER" id="PTHR33221">
    <property type="entry name" value="WINGED HELIX-TURN-HELIX TRANSCRIPTIONAL REGULATOR, RRF2 FAMILY"/>
    <property type="match status" value="1"/>
</dbReference>
<evidence type="ECO:0000256" key="1">
    <source>
        <dbReference type="ARBA" id="ARBA00023125"/>
    </source>
</evidence>
<organism evidence="2">
    <name type="scientific">hydrothermal vent metagenome</name>
    <dbReference type="NCBI Taxonomy" id="652676"/>
    <lineage>
        <taxon>unclassified sequences</taxon>
        <taxon>metagenomes</taxon>
        <taxon>ecological metagenomes</taxon>
    </lineage>
</organism>
<keyword evidence="1" id="KW-0238">DNA-binding</keyword>